<reference evidence="4" key="1">
    <citation type="submission" date="2018-05" db="EMBL/GenBank/DDBJ databases">
        <title>Luteimonas pekinense sp. nov., isolated from human Meibomian gland secretions, Beijing, China.</title>
        <authorList>
            <person name="Wen T."/>
            <person name="Bai H."/>
            <person name="Lv H."/>
        </authorList>
    </citation>
    <scope>NUCLEOTIDE SEQUENCE [LARGE SCALE GENOMIC DNA]</scope>
    <source>
        <strain evidence="4">83-4</strain>
    </source>
</reference>
<feature type="chain" id="PRO_5016823752" description="Bacteriophage N4 adsorption protein A C-terminal domain-containing protein" evidence="1">
    <location>
        <begin position="33"/>
        <end position="558"/>
    </location>
</feature>
<dbReference type="AlphaFoldDB" id="A0A344J2W7"/>
<keyword evidence="4" id="KW-1185">Reference proteome</keyword>
<dbReference type="InterPro" id="IPR019734">
    <property type="entry name" value="TPR_rpt"/>
</dbReference>
<organism evidence="3 4">
    <name type="scientific">Solilutibacter oculi</name>
    <dbReference type="NCBI Taxonomy" id="2698682"/>
    <lineage>
        <taxon>Bacteria</taxon>
        <taxon>Pseudomonadati</taxon>
        <taxon>Pseudomonadota</taxon>
        <taxon>Gammaproteobacteria</taxon>
        <taxon>Lysobacterales</taxon>
        <taxon>Lysobacteraceae</taxon>
        <taxon>Solilutibacter</taxon>
    </lineage>
</organism>
<dbReference type="InterPro" id="IPR025137">
    <property type="entry name" value="NfrA_C"/>
</dbReference>
<gene>
    <name evidence="3" type="ORF">DCD74_00520</name>
</gene>
<sequence length="558" mass="60504">MIMGRLWNGTRTRAPRAALSILLLAMIGTASAQQRAPKAQALAKTAQAALDAGQPNDAVAPLREALAISPADDALRRMLADALRRQNNFDAALKEYDALVQRAPDDAALRLDRAFLRQARGQHRDAMDDFQAATTAGLSPDTEVIARYGWADSALAANDAAAALQALSSLPDSEGHRLHARRAVAHERAGELAAAVDDWVKAEAASSDATERDFARRSQTQLRERIAHAAEGQAPVVNPHLEAAYNAVRARDDARALSEFEAAGSDIPPLAALDAGYAAKRAGRNEAAVQWFSRGIDRWHEATGPKLFDDKTLFGVRRENEELARKGGGSLALFYRNAALVPGVSNGDVLQFALEGYVQPAWGHHNGRAFQAFAQVIGTLDQPGSVNTGDTLLGSVGVRWKPFGQQGLILTAQRLIGLGDLVDDDWMLRVGYSHDIGTDMQPWHGSWTYNSVFAEAAYLVDAKRTLGTLQWRLGRSYGMGEGGRFVLTPHAVLAAEHDSAAFEKSAVGAGVGVNARWWFHEDRHHAPARYVDFNVQYRARIGGSERIDGVAAYLILRF</sequence>
<dbReference type="EMBL" id="CP029556">
    <property type="protein sequence ID" value="AXA83377.1"/>
    <property type="molecule type" value="Genomic_DNA"/>
</dbReference>
<dbReference type="Pfam" id="PF14559">
    <property type="entry name" value="TPR_19"/>
    <property type="match status" value="1"/>
</dbReference>
<keyword evidence="1" id="KW-0732">Signal</keyword>
<evidence type="ECO:0000256" key="1">
    <source>
        <dbReference type="SAM" id="SignalP"/>
    </source>
</evidence>
<dbReference type="OrthoDB" id="7399085at2"/>
<protein>
    <recommendedName>
        <fullName evidence="2">Bacteriophage N4 adsorption protein A C-terminal domain-containing protein</fullName>
    </recommendedName>
</protein>
<feature type="signal peptide" evidence="1">
    <location>
        <begin position="1"/>
        <end position="32"/>
    </location>
</feature>
<dbReference type="Pfam" id="PF13283">
    <property type="entry name" value="NfrA_C"/>
    <property type="match status" value="1"/>
</dbReference>
<name>A0A344J2W7_9GAMM</name>
<feature type="domain" description="Bacteriophage N4 adsorption protein A C-terminal" evidence="2">
    <location>
        <begin position="387"/>
        <end position="551"/>
    </location>
</feature>
<dbReference type="SMART" id="SM00028">
    <property type="entry name" value="TPR"/>
    <property type="match status" value="5"/>
</dbReference>
<dbReference type="Proteomes" id="UP000251842">
    <property type="component" value="Chromosome"/>
</dbReference>
<proteinExistence type="predicted"/>
<evidence type="ECO:0000313" key="3">
    <source>
        <dbReference type="EMBL" id="AXA83377.1"/>
    </source>
</evidence>
<accession>A0A344J2W7</accession>
<dbReference type="InterPro" id="IPR011990">
    <property type="entry name" value="TPR-like_helical_dom_sf"/>
</dbReference>
<dbReference type="KEGG" id="lue:DCD74_00520"/>
<evidence type="ECO:0000259" key="2">
    <source>
        <dbReference type="Pfam" id="PF13283"/>
    </source>
</evidence>
<evidence type="ECO:0000313" key="4">
    <source>
        <dbReference type="Proteomes" id="UP000251842"/>
    </source>
</evidence>
<dbReference type="SUPFAM" id="SSF48452">
    <property type="entry name" value="TPR-like"/>
    <property type="match status" value="1"/>
</dbReference>
<dbReference type="Gene3D" id="1.25.40.10">
    <property type="entry name" value="Tetratricopeptide repeat domain"/>
    <property type="match status" value="1"/>
</dbReference>